<proteinExistence type="predicted"/>
<name>A0ABR8E611_9NOSO</name>
<evidence type="ECO:0000313" key="2">
    <source>
        <dbReference type="Proteomes" id="UP000623440"/>
    </source>
</evidence>
<comment type="caution">
    <text evidence="1">The sequence shown here is derived from an EMBL/GenBank/DDBJ whole genome shotgun (WGS) entry which is preliminary data.</text>
</comment>
<sequence length="55" mass="6291">MRTADVPQKVKDRPEVIRLRAHGCYVDKIAAQIKESLTFSKVISYINVGEIQDEM</sequence>
<reference evidence="1 2" key="1">
    <citation type="journal article" date="2020" name="ISME J.">
        <title>Comparative genomics reveals insights into cyanobacterial evolution and habitat adaptation.</title>
        <authorList>
            <person name="Chen M.Y."/>
            <person name="Teng W.K."/>
            <person name="Zhao L."/>
            <person name="Hu C.X."/>
            <person name="Zhou Y.K."/>
            <person name="Han B.P."/>
            <person name="Song L.R."/>
            <person name="Shu W.S."/>
        </authorList>
    </citation>
    <scope>NUCLEOTIDE SEQUENCE [LARGE SCALE GENOMIC DNA]</scope>
    <source>
        <strain evidence="1 2">FACHB-838</strain>
    </source>
</reference>
<accession>A0ABR8E611</accession>
<keyword evidence="2" id="KW-1185">Reference proteome</keyword>
<evidence type="ECO:0000313" key="1">
    <source>
        <dbReference type="EMBL" id="MBD2536950.1"/>
    </source>
</evidence>
<organism evidence="1 2">
    <name type="scientific">Nostoc flagelliforme FACHB-838</name>
    <dbReference type="NCBI Taxonomy" id="2692904"/>
    <lineage>
        <taxon>Bacteria</taxon>
        <taxon>Bacillati</taxon>
        <taxon>Cyanobacteriota</taxon>
        <taxon>Cyanophyceae</taxon>
        <taxon>Nostocales</taxon>
        <taxon>Nostocaceae</taxon>
        <taxon>Nostoc</taxon>
    </lineage>
</organism>
<dbReference type="Proteomes" id="UP000623440">
    <property type="component" value="Unassembled WGS sequence"/>
</dbReference>
<protein>
    <submittedName>
        <fullName evidence="1">Uncharacterized protein</fullName>
    </submittedName>
</protein>
<dbReference type="EMBL" id="JACJSI010000607">
    <property type="protein sequence ID" value="MBD2536950.1"/>
    <property type="molecule type" value="Genomic_DNA"/>
</dbReference>
<gene>
    <name evidence="1" type="ORF">H6G97_50180</name>
</gene>